<accession>E2AF99</accession>
<organism evidence="2">
    <name type="scientific">Camponotus floridanus</name>
    <name type="common">Florida carpenter ant</name>
    <dbReference type="NCBI Taxonomy" id="104421"/>
    <lineage>
        <taxon>Eukaryota</taxon>
        <taxon>Metazoa</taxon>
        <taxon>Ecdysozoa</taxon>
        <taxon>Arthropoda</taxon>
        <taxon>Hexapoda</taxon>
        <taxon>Insecta</taxon>
        <taxon>Pterygota</taxon>
        <taxon>Neoptera</taxon>
        <taxon>Endopterygota</taxon>
        <taxon>Hymenoptera</taxon>
        <taxon>Apocrita</taxon>
        <taxon>Aculeata</taxon>
        <taxon>Formicoidea</taxon>
        <taxon>Formicidae</taxon>
        <taxon>Formicinae</taxon>
        <taxon>Camponotus</taxon>
    </lineage>
</organism>
<evidence type="ECO:0000313" key="1">
    <source>
        <dbReference type="EMBL" id="EFN67891.1"/>
    </source>
</evidence>
<dbReference type="InParanoid" id="E2AF99"/>
<evidence type="ECO:0000313" key="2">
    <source>
        <dbReference type="Proteomes" id="UP000000311"/>
    </source>
</evidence>
<dbReference type="EMBL" id="GL439085">
    <property type="protein sequence ID" value="EFN67891.1"/>
    <property type="molecule type" value="Genomic_DNA"/>
</dbReference>
<dbReference type="PANTHER" id="PTHR33053">
    <property type="entry name" value="PROTEIN, PUTATIVE-RELATED"/>
    <property type="match status" value="1"/>
</dbReference>
<name>E2AF99_CAMFO</name>
<dbReference type="Proteomes" id="UP000000311">
    <property type="component" value="Unassembled WGS sequence"/>
</dbReference>
<protein>
    <recommendedName>
        <fullName evidence="3">DUF4218 domain-containing protein</fullName>
    </recommendedName>
</protein>
<feature type="non-terminal residue" evidence="1">
    <location>
        <position position="583"/>
    </location>
</feature>
<dbReference type="AlphaFoldDB" id="E2AF99"/>
<feature type="non-terminal residue" evidence="1">
    <location>
        <position position="1"/>
    </location>
</feature>
<reference evidence="1 2" key="1">
    <citation type="journal article" date="2010" name="Science">
        <title>Genomic comparison of the ants Camponotus floridanus and Harpegnathos saltator.</title>
        <authorList>
            <person name="Bonasio R."/>
            <person name="Zhang G."/>
            <person name="Ye C."/>
            <person name="Mutti N.S."/>
            <person name="Fang X."/>
            <person name="Qin N."/>
            <person name="Donahue G."/>
            <person name="Yang P."/>
            <person name="Li Q."/>
            <person name="Li C."/>
            <person name="Zhang P."/>
            <person name="Huang Z."/>
            <person name="Berger S.L."/>
            <person name="Reinberg D."/>
            <person name="Wang J."/>
            <person name="Liebig J."/>
        </authorList>
    </citation>
    <scope>NUCLEOTIDE SEQUENCE [LARGE SCALE GENOMIC DNA]</scope>
    <source>
        <strain evidence="2">C129</strain>
    </source>
</reference>
<gene>
    <name evidence="1" type="ORF">EAG_00932</name>
</gene>
<dbReference type="PANTHER" id="PTHR33053:SF9">
    <property type="entry name" value="AGAP000105-PA"/>
    <property type="match status" value="1"/>
</dbReference>
<keyword evidence="2" id="KW-1185">Reference proteome</keyword>
<dbReference type="OrthoDB" id="7549170at2759"/>
<proteinExistence type="predicted"/>
<sequence>SDDNNIEIIDNFQKQLASCFVQNNFTHVQGNAILKVLISHSCFSYLPKDVRTLLKTPSNTGEIVKFEDGEYVHIGFEVSIIAKLSNMHSHAIPLSLEIDISTDGAQLHRNGKIQIWPIQFRIYNITDNSPGIVGIYKGYKKPNNPNIFFKYFIEEIKKISNARGIVYRNKLIPIIYRSFIADAPARAFILNHKAHNAKYPCSKCRVSGLYLNGVMSFLGTIHEPRTDNEYAQWIYSNHHNNEIISPLLQIPLNMVSQVPFDYMHLVCLGVVKRLCKAWLIGNFTKSAKLSARHIDLISSRLESIQKYCPVEFSRPPRSLKDWRDYKATEFRQFLLYTSPVVLSGILQEDVYLHFLLLHTSIRILISSTYSQKLLHFSDIALKKFVLLSENIYGKDFISYNIHGLLHLTEDVKRFGPLDTISTFPFENKIPFIRKYIRKPHLPLQQFIRRMSEYHGQSIHYEKLTMNNHIRVSQSHESGPLIQNEIFLLCKQYRKLEYNNMIFSLRLNNNCCLLKCSSICLIQNILIADEQYYFIVKKFKYVKHFYDVGILSDKVEFFLCSELLNNEIVPLTNVVTKCYRMPFF</sequence>
<evidence type="ECO:0008006" key="3">
    <source>
        <dbReference type="Google" id="ProtNLM"/>
    </source>
</evidence>